<dbReference type="Proteomes" id="UP000006330">
    <property type="component" value="Unassembled WGS sequence"/>
</dbReference>
<sequence>MKNTKFITKDFQEFINSVNEINYHEVYDLYQAANSNVDGQSTFTVEKAAGTTDDILIGYEPTNSFLRLTPKAAAFFPEWIKANLMEDMDAESFWGMKHAMEKDEEEERRNH</sequence>
<gene>
    <name evidence="1" type="ORF">HMPREF1076_01852</name>
</gene>
<proteinExistence type="predicted"/>
<dbReference type="RefSeq" id="WP_007653431.1">
    <property type="nucleotide sequence ID" value="NZ_JH976472.1"/>
</dbReference>
<dbReference type="HOGENOM" id="CLU_2220763_0_0_10"/>
<accession>K6ALX4</accession>
<dbReference type="EMBL" id="AGZO01000014">
    <property type="protein sequence ID" value="EKN16718.1"/>
    <property type="molecule type" value="Genomic_DNA"/>
</dbReference>
<comment type="caution">
    <text evidence="1">The sequence shown here is derived from an EMBL/GenBank/DDBJ whole genome shotgun (WGS) entry which is preliminary data.</text>
</comment>
<evidence type="ECO:0000313" key="2">
    <source>
        <dbReference type="Proteomes" id="UP000006330"/>
    </source>
</evidence>
<reference evidence="1 2" key="1">
    <citation type="submission" date="2012-02" db="EMBL/GenBank/DDBJ databases">
        <title>The Genome Sequence of Parabacteroides goldsteinii CL02T12C30.</title>
        <authorList>
            <consortium name="The Broad Institute Genome Sequencing Platform"/>
            <person name="Earl A."/>
            <person name="Ward D."/>
            <person name="Feldgarden M."/>
            <person name="Gevers D."/>
            <person name="Zitomersky N.L."/>
            <person name="Coyne M.J."/>
            <person name="Comstock L.E."/>
            <person name="Young S.K."/>
            <person name="Zeng Q."/>
            <person name="Gargeya S."/>
            <person name="Fitzgerald M."/>
            <person name="Haas B."/>
            <person name="Abouelleil A."/>
            <person name="Alvarado L."/>
            <person name="Arachchi H.M."/>
            <person name="Berlin A."/>
            <person name="Chapman S.B."/>
            <person name="Gearin G."/>
            <person name="Goldberg J."/>
            <person name="Griggs A."/>
            <person name="Gujja S."/>
            <person name="Hansen M."/>
            <person name="Heiman D."/>
            <person name="Howarth C."/>
            <person name="Larimer J."/>
            <person name="Lui A."/>
            <person name="MacDonald P.J.P."/>
            <person name="McCowen C."/>
            <person name="Montmayeur A."/>
            <person name="Murphy C."/>
            <person name="Neiman D."/>
            <person name="Pearson M."/>
            <person name="Priest M."/>
            <person name="Roberts A."/>
            <person name="Saif S."/>
            <person name="Shea T."/>
            <person name="Sisk P."/>
            <person name="Stolte C."/>
            <person name="Sykes S."/>
            <person name="Wortman J."/>
            <person name="Nusbaum C."/>
            <person name="Birren B."/>
        </authorList>
    </citation>
    <scope>NUCLEOTIDE SEQUENCE [LARGE SCALE GENOMIC DNA]</scope>
    <source>
        <strain evidence="1 2">CL02T12C30</strain>
    </source>
</reference>
<name>K6ALX4_9BACT</name>
<protein>
    <submittedName>
        <fullName evidence="1">Uncharacterized protein</fullName>
    </submittedName>
</protein>
<evidence type="ECO:0000313" key="1">
    <source>
        <dbReference type="EMBL" id="EKN16718.1"/>
    </source>
</evidence>
<organism evidence="1 2">
    <name type="scientific">Parabacteroides goldsteinii CL02T12C30</name>
    <dbReference type="NCBI Taxonomy" id="999418"/>
    <lineage>
        <taxon>Bacteria</taxon>
        <taxon>Pseudomonadati</taxon>
        <taxon>Bacteroidota</taxon>
        <taxon>Bacteroidia</taxon>
        <taxon>Bacteroidales</taxon>
        <taxon>Tannerellaceae</taxon>
        <taxon>Parabacteroides</taxon>
    </lineage>
</organism>
<dbReference type="AlphaFoldDB" id="K6ALX4"/>
<dbReference type="OrthoDB" id="1074731at2"/>